<dbReference type="AlphaFoldDB" id="A0A7Y9GB48"/>
<evidence type="ECO:0000313" key="2">
    <source>
        <dbReference type="Proteomes" id="UP000591272"/>
    </source>
</evidence>
<keyword evidence="2" id="KW-1185">Reference proteome</keyword>
<reference evidence="1 2" key="1">
    <citation type="submission" date="2020-07" db="EMBL/GenBank/DDBJ databases">
        <title>Sequencing the genomes of 1000 actinobacteria strains.</title>
        <authorList>
            <person name="Klenk H.-P."/>
        </authorList>
    </citation>
    <scope>NUCLEOTIDE SEQUENCE [LARGE SCALE GENOMIC DNA]</scope>
    <source>
        <strain evidence="1 2">DSM 43461</strain>
    </source>
</reference>
<evidence type="ECO:0000313" key="1">
    <source>
        <dbReference type="EMBL" id="NYE13233.1"/>
    </source>
</evidence>
<organism evidence="1 2">
    <name type="scientific">Actinomadura citrea</name>
    <dbReference type="NCBI Taxonomy" id="46158"/>
    <lineage>
        <taxon>Bacteria</taxon>
        <taxon>Bacillati</taxon>
        <taxon>Actinomycetota</taxon>
        <taxon>Actinomycetes</taxon>
        <taxon>Streptosporangiales</taxon>
        <taxon>Thermomonosporaceae</taxon>
        <taxon>Actinomadura</taxon>
    </lineage>
</organism>
<dbReference type="RefSeq" id="WP_179834304.1">
    <property type="nucleotide sequence ID" value="NZ_BMRD01000025.1"/>
</dbReference>
<gene>
    <name evidence="1" type="ORF">BJ999_003529</name>
</gene>
<accession>A0A7Y9GB48</accession>
<sequence>MLIRRFFARRKHRARPATAEASVCQKVIAFSGLGRLGVGAARLWRELRDGEGPEAYL</sequence>
<protein>
    <submittedName>
        <fullName evidence="1">Uncharacterized protein</fullName>
    </submittedName>
</protein>
<proteinExistence type="predicted"/>
<dbReference type="EMBL" id="JACCBT010000001">
    <property type="protein sequence ID" value="NYE13233.1"/>
    <property type="molecule type" value="Genomic_DNA"/>
</dbReference>
<dbReference type="Proteomes" id="UP000591272">
    <property type="component" value="Unassembled WGS sequence"/>
</dbReference>
<name>A0A7Y9GB48_9ACTN</name>
<comment type="caution">
    <text evidence="1">The sequence shown here is derived from an EMBL/GenBank/DDBJ whole genome shotgun (WGS) entry which is preliminary data.</text>
</comment>